<protein>
    <submittedName>
        <fullName evidence="2">Uncharacterized protein</fullName>
    </submittedName>
</protein>
<name>A0AC35FFF4_9BILA</name>
<proteinExistence type="predicted"/>
<evidence type="ECO:0000313" key="2">
    <source>
        <dbReference type="WBParaSite" id="PS1159_v2.g16281.t1"/>
    </source>
</evidence>
<accession>A0AC35FFF4</accession>
<organism evidence="1 2">
    <name type="scientific">Panagrolaimus sp. PS1159</name>
    <dbReference type="NCBI Taxonomy" id="55785"/>
    <lineage>
        <taxon>Eukaryota</taxon>
        <taxon>Metazoa</taxon>
        <taxon>Ecdysozoa</taxon>
        <taxon>Nematoda</taxon>
        <taxon>Chromadorea</taxon>
        <taxon>Rhabditida</taxon>
        <taxon>Tylenchina</taxon>
        <taxon>Panagrolaimomorpha</taxon>
        <taxon>Panagrolaimoidea</taxon>
        <taxon>Panagrolaimidae</taxon>
        <taxon>Panagrolaimus</taxon>
    </lineage>
</organism>
<dbReference type="WBParaSite" id="PS1159_v2.g16281.t1">
    <property type="protein sequence ID" value="PS1159_v2.g16281.t1"/>
    <property type="gene ID" value="PS1159_v2.g16281"/>
</dbReference>
<reference evidence="2" key="1">
    <citation type="submission" date="2022-11" db="UniProtKB">
        <authorList>
            <consortium name="WormBaseParasite"/>
        </authorList>
    </citation>
    <scope>IDENTIFICATION</scope>
</reference>
<sequence>MVKVIVFCALFLFTVFAVQAFFGPPHHYIPRDELNCTSGRRCGNILADWVNQTITEKCPPSRRAACSPLDTCCTGPGCDCDYIVQNCC</sequence>
<evidence type="ECO:0000313" key="1">
    <source>
        <dbReference type="Proteomes" id="UP000887580"/>
    </source>
</evidence>
<dbReference type="Proteomes" id="UP000887580">
    <property type="component" value="Unplaced"/>
</dbReference>